<evidence type="ECO:0000256" key="6">
    <source>
        <dbReference type="ARBA" id="ARBA00023136"/>
    </source>
</evidence>
<dbReference type="NCBIfam" id="NF045798">
    <property type="entry name" value="DsrP"/>
    <property type="match status" value="1"/>
</dbReference>
<dbReference type="PANTHER" id="PTHR43044:SF2">
    <property type="entry name" value="POLYSULPHIDE REDUCTASE NRFD"/>
    <property type="match status" value="1"/>
</dbReference>
<feature type="transmembrane region" description="Helical" evidence="7">
    <location>
        <begin position="306"/>
        <end position="325"/>
    </location>
</feature>
<dbReference type="Proteomes" id="UP001500840">
    <property type="component" value="Unassembled WGS sequence"/>
</dbReference>
<keyword evidence="5 7" id="KW-1133">Transmembrane helix</keyword>
<keyword evidence="3" id="KW-1003">Cell membrane</keyword>
<organism evidence="8 9">
    <name type="scientific">Novipirellula rosea</name>
    <dbReference type="NCBI Taxonomy" id="1031540"/>
    <lineage>
        <taxon>Bacteria</taxon>
        <taxon>Pseudomonadati</taxon>
        <taxon>Planctomycetota</taxon>
        <taxon>Planctomycetia</taxon>
        <taxon>Pirellulales</taxon>
        <taxon>Pirellulaceae</taxon>
        <taxon>Novipirellula</taxon>
    </lineage>
</organism>
<dbReference type="InterPro" id="IPR054823">
    <property type="entry name" value="DsrP-like"/>
</dbReference>
<feature type="transmembrane region" description="Helical" evidence="7">
    <location>
        <begin position="103"/>
        <end position="124"/>
    </location>
</feature>
<comment type="caution">
    <text evidence="8">The sequence shown here is derived from an EMBL/GenBank/DDBJ whole genome shotgun (WGS) entry which is preliminary data.</text>
</comment>
<feature type="transmembrane region" description="Helical" evidence="7">
    <location>
        <begin position="381"/>
        <end position="400"/>
    </location>
</feature>
<dbReference type="RefSeq" id="WP_339944270.1">
    <property type="nucleotide sequence ID" value="NZ_BAABGA010000005.1"/>
</dbReference>
<feature type="transmembrane region" description="Helical" evidence="7">
    <location>
        <begin position="29"/>
        <end position="50"/>
    </location>
</feature>
<feature type="transmembrane region" description="Helical" evidence="7">
    <location>
        <begin position="153"/>
        <end position="172"/>
    </location>
</feature>
<sequence>MSTLQKPSAILSYPAFLRRSLSLATDGSLGFYAWMTALTAVALVGANAWANQVSAGMITTNMTDHVSWGLYIANFTFCVGLAAGGVMMVIPAYLYDDEEMHKVVIVGEAVAVAAIVMCTLSVLVDLGRPDRFWHLIPGIGRFNWPMSMLTWDVIVLNGYLVINLHIVGYLLYMRYLGRKPNPVWYIPFVFLSIVWAISIHTVTAFLYCGLGGRPFWNTALLAPRFLASAFVSGPAFIILVMRVLRITSGYTAPPGPARTLIQIIRVAMVINLVMLASEIFTLFYTGGAHGVSAKYLFFGLHGHHGLVAWIWTAIAMNLIGTVLFFSPAALQRGSIRIIACLLVIVGIWIEKGMGLIIPGFIPSTLHEMVEYTPSLVEWKVTAGIWAFGLLILTVMLRLIANVFTGRLNHPEAEADAVSH</sequence>
<dbReference type="Gene3D" id="1.20.1630.10">
    <property type="entry name" value="Formate dehydrogenase/DMSO reductase domain"/>
    <property type="match status" value="1"/>
</dbReference>
<feature type="transmembrane region" description="Helical" evidence="7">
    <location>
        <begin position="264"/>
        <end position="286"/>
    </location>
</feature>
<evidence type="ECO:0000256" key="1">
    <source>
        <dbReference type="ARBA" id="ARBA00004651"/>
    </source>
</evidence>
<accession>A0ABP8M524</accession>
<evidence type="ECO:0000313" key="8">
    <source>
        <dbReference type="EMBL" id="GAA4443502.1"/>
    </source>
</evidence>
<keyword evidence="4 7" id="KW-0812">Transmembrane</keyword>
<comment type="subcellular location">
    <subcellularLocation>
        <location evidence="1">Cell membrane</location>
        <topology evidence="1">Multi-pass membrane protein</topology>
    </subcellularLocation>
</comment>
<proteinExistence type="inferred from homology"/>
<evidence type="ECO:0000256" key="5">
    <source>
        <dbReference type="ARBA" id="ARBA00022989"/>
    </source>
</evidence>
<protein>
    <submittedName>
        <fullName evidence="8">Polysulfide reductase NrfD</fullName>
    </submittedName>
</protein>
<keyword evidence="6 7" id="KW-0472">Membrane</keyword>
<feature type="transmembrane region" description="Helical" evidence="7">
    <location>
        <begin position="70"/>
        <end position="94"/>
    </location>
</feature>
<evidence type="ECO:0000256" key="4">
    <source>
        <dbReference type="ARBA" id="ARBA00022692"/>
    </source>
</evidence>
<reference evidence="9" key="1">
    <citation type="journal article" date="2019" name="Int. J. Syst. Evol. Microbiol.">
        <title>The Global Catalogue of Microorganisms (GCM) 10K type strain sequencing project: providing services to taxonomists for standard genome sequencing and annotation.</title>
        <authorList>
            <consortium name="The Broad Institute Genomics Platform"/>
            <consortium name="The Broad Institute Genome Sequencing Center for Infectious Disease"/>
            <person name="Wu L."/>
            <person name="Ma J."/>
        </authorList>
    </citation>
    <scope>NUCLEOTIDE SEQUENCE [LARGE SCALE GENOMIC DNA]</scope>
    <source>
        <strain evidence="9">JCM 17759</strain>
    </source>
</reference>
<evidence type="ECO:0000256" key="7">
    <source>
        <dbReference type="SAM" id="Phobius"/>
    </source>
</evidence>
<dbReference type="Pfam" id="PF03916">
    <property type="entry name" value="NrfD"/>
    <property type="match status" value="1"/>
</dbReference>
<feature type="transmembrane region" description="Helical" evidence="7">
    <location>
        <begin position="225"/>
        <end position="244"/>
    </location>
</feature>
<feature type="transmembrane region" description="Helical" evidence="7">
    <location>
        <begin position="184"/>
        <end position="205"/>
    </location>
</feature>
<evidence type="ECO:0000256" key="3">
    <source>
        <dbReference type="ARBA" id="ARBA00022475"/>
    </source>
</evidence>
<gene>
    <name evidence="8" type="primary">nrfD_1</name>
    <name evidence="8" type="ORF">GCM10023156_00630</name>
</gene>
<dbReference type="InterPro" id="IPR005614">
    <property type="entry name" value="NrfD-like"/>
</dbReference>
<name>A0ABP8M524_9BACT</name>
<keyword evidence="9" id="KW-1185">Reference proteome</keyword>
<evidence type="ECO:0000256" key="2">
    <source>
        <dbReference type="ARBA" id="ARBA00008929"/>
    </source>
</evidence>
<dbReference type="EMBL" id="BAABGA010000005">
    <property type="protein sequence ID" value="GAA4443502.1"/>
    <property type="molecule type" value="Genomic_DNA"/>
</dbReference>
<evidence type="ECO:0000313" key="9">
    <source>
        <dbReference type="Proteomes" id="UP001500840"/>
    </source>
</evidence>
<feature type="transmembrane region" description="Helical" evidence="7">
    <location>
        <begin position="337"/>
        <end position="361"/>
    </location>
</feature>
<dbReference type="PANTHER" id="PTHR43044">
    <property type="match status" value="1"/>
</dbReference>
<comment type="similarity">
    <text evidence="2">Belongs to the NrfD family.</text>
</comment>